<protein>
    <submittedName>
        <fullName evidence="3">Septum formation initiator protein</fullName>
    </submittedName>
</protein>
<evidence type="ECO:0000313" key="3">
    <source>
        <dbReference type="EMBL" id="SNV31520.1"/>
    </source>
</evidence>
<dbReference type="Pfam" id="PF04977">
    <property type="entry name" value="DivIC"/>
    <property type="match status" value="1"/>
</dbReference>
<accession>A0A239WBQ9</accession>
<dbReference type="KEGG" id="saco:SAME_00013"/>
<evidence type="ECO:0000256" key="2">
    <source>
        <dbReference type="SAM" id="Phobius"/>
    </source>
</evidence>
<dbReference type="EMBL" id="LT906454">
    <property type="protein sequence ID" value="SNV31520.1"/>
    <property type="molecule type" value="Genomic_DNA"/>
</dbReference>
<dbReference type="RefSeq" id="WP_017769767.1">
    <property type="nucleotide sequence ID" value="NZ_LT906454.1"/>
</dbReference>
<dbReference type="PANTHER" id="PTHR40027:SF1">
    <property type="entry name" value="CELL DIVISION PROTEIN DIVIC"/>
    <property type="match status" value="1"/>
</dbReference>
<dbReference type="AlphaFoldDB" id="A0A239WBQ9"/>
<evidence type="ECO:0000256" key="1">
    <source>
        <dbReference type="SAM" id="Coils"/>
    </source>
</evidence>
<keyword evidence="2" id="KW-1133">Transmembrane helix</keyword>
<dbReference type="OrthoDB" id="2242646at2"/>
<evidence type="ECO:0000313" key="4">
    <source>
        <dbReference type="Proteomes" id="UP000215144"/>
    </source>
</evidence>
<keyword evidence="2" id="KW-0472">Membrane</keyword>
<dbReference type="InterPro" id="IPR039076">
    <property type="entry name" value="DivIC"/>
</dbReference>
<dbReference type="InterPro" id="IPR007060">
    <property type="entry name" value="FtsL/DivIC"/>
</dbReference>
<dbReference type="GO" id="GO:0051301">
    <property type="term" value="P:cell division"/>
    <property type="evidence" value="ECO:0007669"/>
    <property type="project" value="InterPro"/>
</dbReference>
<gene>
    <name evidence="3" type="ORF">SAMEA4504048_00013</name>
</gene>
<feature type="coiled-coil region" evidence="1">
    <location>
        <begin position="60"/>
        <end position="94"/>
    </location>
</feature>
<reference evidence="3 4" key="1">
    <citation type="submission" date="2017-06" db="EMBL/GenBank/DDBJ databases">
        <authorList>
            <consortium name="Pathogen Informatics"/>
        </authorList>
    </citation>
    <scope>NUCLEOTIDE SEQUENCE [LARGE SCALE GENOMIC DNA]</scope>
    <source>
        <strain evidence="3 4">NCTC11291</strain>
    </source>
</reference>
<name>A0A239WBQ9_STRAI</name>
<organism evidence="3 4">
    <name type="scientific">Streptococcus acidominimus</name>
    <dbReference type="NCBI Taxonomy" id="1326"/>
    <lineage>
        <taxon>Bacteria</taxon>
        <taxon>Bacillati</taxon>
        <taxon>Bacillota</taxon>
        <taxon>Bacilli</taxon>
        <taxon>Lactobacillales</taxon>
        <taxon>Streptococcaceae</taxon>
        <taxon>Streptococcus</taxon>
    </lineage>
</organism>
<keyword evidence="2" id="KW-0812">Transmembrane</keyword>
<keyword evidence="1" id="KW-0175">Coiled coil</keyword>
<dbReference type="PANTHER" id="PTHR40027">
    <property type="entry name" value="CELL DIVISION PROTEIN DIVIC"/>
    <property type="match status" value="1"/>
</dbReference>
<dbReference type="Proteomes" id="UP000215144">
    <property type="component" value="Chromosome 1"/>
</dbReference>
<proteinExistence type="predicted"/>
<feature type="transmembrane region" description="Helical" evidence="2">
    <location>
        <begin position="34"/>
        <end position="54"/>
    </location>
</feature>
<sequence length="123" mass="14683">MKKPNVVQLNNDYIKDEKLKRRYEVEENAKRHRFMGWLLLLVMLLFILPTYNLISSYHNLQDKKARVIQLKKDYQSVSQEVKDKKELANSLKDNDFAAKYARAKYYYSKEGELIFPVPNLLPK</sequence>